<dbReference type="AlphaFoldDB" id="A0A1Y2LU94"/>
<evidence type="ECO:0000256" key="1">
    <source>
        <dbReference type="SAM" id="MobiDB-lite"/>
    </source>
</evidence>
<feature type="region of interest" description="Disordered" evidence="1">
    <location>
        <begin position="81"/>
        <end position="104"/>
    </location>
</feature>
<gene>
    <name evidence="2" type="ORF">B5807_07211</name>
</gene>
<reference evidence="2 3" key="1">
    <citation type="journal article" date="2017" name="Genome Announc.">
        <title>Genome sequence of the saprophytic ascomycete Epicoccum nigrum ICMP 19927 strain isolated from New Zealand.</title>
        <authorList>
            <person name="Fokin M."/>
            <person name="Fleetwood D."/>
            <person name="Weir B.S."/>
            <person name="Villas-Boas S.G."/>
        </authorList>
    </citation>
    <scope>NUCLEOTIDE SEQUENCE [LARGE SCALE GENOMIC DNA]</scope>
    <source>
        <strain evidence="2 3">ICMP 19927</strain>
    </source>
</reference>
<feature type="compositionally biased region" description="Basic and acidic residues" evidence="1">
    <location>
        <begin position="94"/>
        <end position="104"/>
    </location>
</feature>
<dbReference type="EMBL" id="KZ107848">
    <property type="protein sequence ID" value="OSS47446.1"/>
    <property type="molecule type" value="Genomic_DNA"/>
</dbReference>
<dbReference type="InParanoid" id="A0A1Y2LU94"/>
<evidence type="ECO:0000313" key="2">
    <source>
        <dbReference type="EMBL" id="OSS47446.1"/>
    </source>
</evidence>
<keyword evidence="3" id="KW-1185">Reference proteome</keyword>
<accession>A0A1Y2LU94</accession>
<protein>
    <submittedName>
        <fullName evidence="2">Uncharacterized protein</fullName>
    </submittedName>
</protein>
<feature type="compositionally biased region" description="Basic and acidic residues" evidence="1">
    <location>
        <begin position="157"/>
        <end position="189"/>
    </location>
</feature>
<proteinExistence type="predicted"/>
<feature type="region of interest" description="Disordered" evidence="1">
    <location>
        <begin position="157"/>
        <end position="196"/>
    </location>
</feature>
<sequence length="196" mass="23087">MSSGCDPQEAEIAAILEMFQNHRKLNEELSNKYQAKSDRIQRRLKIITGRSTMTSLQASAVRQRDAEIALLEKELQSERENDDLFNSVDARPQLTRDAESDEALRRRDGEVTRLKKELRSQRQKNDAIASIEVWHKREREAEMAMLQERLQFRREKNDRLNRGVEDSRGDDERLRERVRDANKREDDCHGSFLKSF</sequence>
<evidence type="ECO:0000313" key="3">
    <source>
        <dbReference type="Proteomes" id="UP000193240"/>
    </source>
</evidence>
<dbReference type="Proteomes" id="UP000193240">
    <property type="component" value="Unassembled WGS sequence"/>
</dbReference>
<organism evidence="2 3">
    <name type="scientific">Epicoccum nigrum</name>
    <name type="common">Soil fungus</name>
    <name type="synonym">Epicoccum purpurascens</name>
    <dbReference type="NCBI Taxonomy" id="105696"/>
    <lineage>
        <taxon>Eukaryota</taxon>
        <taxon>Fungi</taxon>
        <taxon>Dikarya</taxon>
        <taxon>Ascomycota</taxon>
        <taxon>Pezizomycotina</taxon>
        <taxon>Dothideomycetes</taxon>
        <taxon>Pleosporomycetidae</taxon>
        <taxon>Pleosporales</taxon>
        <taxon>Pleosporineae</taxon>
        <taxon>Didymellaceae</taxon>
        <taxon>Epicoccum</taxon>
    </lineage>
</organism>
<name>A0A1Y2LU94_EPING</name>